<protein>
    <submittedName>
        <fullName evidence="1">Uncharacterized protein</fullName>
    </submittedName>
</protein>
<proteinExistence type="predicted"/>
<dbReference type="EMBL" id="CP104213">
    <property type="protein sequence ID" value="UWX63791.1"/>
    <property type="molecule type" value="Genomic_DNA"/>
</dbReference>
<evidence type="ECO:0000313" key="1">
    <source>
        <dbReference type="EMBL" id="UWX63791.1"/>
    </source>
</evidence>
<organism evidence="1 2">
    <name type="scientific">Deinococcus rubellus</name>
    <dbReference type="NCBI Taxonomy" id="1889240"/>
    <lineage>
        <taxon>Bacteria</taxon>
        <taxon>Thermotogati</taxon>
        <taxon>Deinococcota</taxon>
        <taxon>Deinococci</taxon>
        <taxon>Deinococcales</taxon>
        <taxon>Deinococcaceae</taxon>
        <taxon>Deinococcus</taxon>
    </lineage>
</organism>
<sequence>MGPLPDRLRADLLSRDTERVWASACAVIRLHDSAALSELVRRLLEIERFTADLNLGGGLFQNSEHLMQALRVLRAHRDGWAFWITACQTGT</sequence>
<dbReference type="Proteomes" id="UP001060261">
    <property type="component" value="Chromosome"/>
</dbReference>
<gene>
    <name evidence="1" type="ORF">N0D28_13805</name>
</gene>
<dbReference type="RefSeq" id="WP_260560071.1">
    <property type="nucleotide sequence ID" value="NZ_BAABEC010000074.1"/>
</dbReference>
<accession>A0ABY5YFR9</accession>
<evidence type="ECO:0000313" key="2">
    <source>
        <dbReference type="Proteomes" id="UP001060261"/>
    </source>
</evidence>
<reference evidence="1" key="1">
    <citation type="submission" date="2022-09" db="EMBL/GenBank/DDBJ databases">
        <title>genome sequence of Deinococcus rubellus.</title>
        <authorList>
            <person name="Srinivasan S."/>
        </authorList>
    </citation>
    <scope>NUCLEOTIDE SEQUENCE</scope>
    <source>
        <strain evidence="1">Ant6</strain>
    </source>
</reference>
<name>A0ABY5YFR9_9DEIO</name>
<keyword evidence="2" id="KW-1185">Reference proteome</keyword>